<evidence type="ECO:0000313" key="3">
    <source>
        <dbReference type="Proteomes" id="UP000265926"/>
    </source>
</evidence>
<dbReference type="RefSeq" id="WP_119438226.1">
    <property type="nucleotide sequence ID" value="NZ_QWGR01000006.1"/>
</dbReference>
<dbReference type="PROSITE" id="PS51257">
    <property type="entry name" value="PROKAR_LIPOPROTEIN"/>
    <property type="match status" value="1"/>
</dbReference>
<dbReference type="PANTHER" id="PTHR34512:SF30">
    <property type="entry name" value="OUTER MEMBRANE PROTEIN ASSEMBLY FACTOR BAMB"/>
    <property type="match status" value="1"/>
</dbReference>
<dbReference type="InterPro" id="IPR002372">
    <property type="entry name" value="PQQ_rpt_dom"/>
</dbReference>
<dbReference type="InterPro" id="IPR011047">
    <property type="entry name" value="Quinoprotein_ADH-like_sf"/>
</dbReference>
<dbReference type="Proteomes" id="UP000265926">
    <property type="component" value="Unassembled WGS sequence"/>
</dbReference>
<dbReference type="Pfam" id="PF13360">
    <property type="entry name" value="PQQ_2"/>
    <property type="match status" value="1"/>
</dbReference>
<dbReference type="SMART" id="SM00564">
    <property type="entry name" value="PQQ"/>
    <property type="match status" value="3"/>
</dbReference>
<protein>
    <submittedName>
        <fullName evidence="2">Pyrrolo-quinoline quinone</fullName>
    </submittedName>
</protein>
<feature type="domain" description="Pyrrolo-quinoline quinone repeat" evidence="1">
    <location>
        <begin position="110"/>
        <end position="284"/>
    </location>
</feature>
<dbReference type="PANTHER" id="PTHR34512">
    <property type="entry name" value="CELL SURFACE PROTEIN"/>
    <property type="match status" value="1"/>
</dbReference>
<sequence length="441" mass="48925">MKRNHHRLPVTILFITTGILLFLSACTTNEWPQFRGAGADMIVAGKDLPSEWNDSLNIRWTQAMDGESWSSPIVFGDKVFYSSAVLVEKAPIKENETLPSQPEDVYKWQLTCLNLNTGKNLWTVVSREGKPRITKHAGSTYACETPVTDGKHVYVCFGMHGVYCYDLNGTLVWEKDLGAYETQRGWGTGSSPVLYKQLLFVLVDNEESSFLVALDALTGEEKWKVARDEKTTYSTPVIWKNTQRTELVTLGSLARSYNPENGELIWELAFEKGRAVASPVFDKEKIYLGLSGGPRDIGSLYAVKAGAEGNISPAPGESTSEFVAWSDSLAGLCYPSPLLYNGLLYVLSDRGGEISCFDATSGERLYKKSAGKSAACWASPWICNDRLYFYDEKGLTYVLKPGRTFEVLSSHSIDDKFWSSIAATNDAYILKGVKNIYCVGK</sequence>
<evidence type="ECO:0000259" key="1">
    <source>
        <dbReference type="Pfam" id="PF13360"/>
    </source>
</evidence>
<keyword evidence="3" id="KW-1185">Reference proteome</keyword>
<dbReference type="Gene3D" id="2.130.10.10">
    <property type="entry name" value="YVTN repeat-like/Quinoprotein amine dehydrogenase"/>
    <property type="match status" value="2"/>
</dbReference>
<evidence type="ECO:0000313" key="2">
    <source>
        <dbReference type="EMBL" id="RIJ47882.1"/>
    </source>
</evidence>
<name>A0A399SZ34_9BACT</name>
<accession>A0A399SZ34</accession>
<dbReference type="SUPFAM" id="SSF50998">
    <property type="entry name" value="Quinoprotein alcohol dehydrogenase-like"/>
    <property type="match status" value="1"/>
</dbReference>
<dbReference type="EMBL" id="QWGR01000006">
    <property type="protein sequence ID" value="RIJ47882.1"/>
    <property type="molecule type" value="Genomic_DNA"/>
</dbReference>
<comment type="caution">
    <text evidence="2">The sequence shown here is derived from an EMBL/GenBank/DDBJ whole genome shotgun (WGS) entry which is preliminary data.</text>
</comment>
<reference evidence="2 3" key="1">
    <citation type="submission" date="2018-08" db="EMBL/GenBank/DDBJ databases">
        <title>Pallidiluteibacterium maritimus gen. nov., sp. nov., isolated from coastal sediment.</title>
        <authorList>
            <person name="Zhou L.Y."/>
        </authorList>
    </citation>
    <scope>NUCLEOTIDE SEQUENCE [LARGE SCALE GENOMIC DNA]</scope>
    <source>
        <strain evidence="2 3">XSD2</strain>
    </source>
</reference>
<dbReference type="InterPro" id="IPR015943">
    <property type="entry name" value="WD40/YVTN_repeat-like_dom_sf"/>
</dbReference>
<dbReference type="OrthoDB" id="7012117at2"/>
<gene>
    <name evidence="2" type="ORF">D1614_12175</name>
</gene>
<dbReference type="InterPro" id="IPR018391">
    <property type="entry name" value="PQQ_b-propeller_rpt"/>
</dbReference>
<proteinExistence type="predicted"/>
<organism evidence="2 3">
    <name type="scientific">Maribellus luteus</name>
    <dbReference type="NCBI Taxonomy" id="2305463"/>
    <lineage>
        <taxon>Bacteria</taxon>
        <taxon>Pseudomonadati</taxon>
        <taxon>Bacteroidota</taxon>
        <taxon>Bacteroidia</taxon>
        <taxon>Marinilabiliales</taxon>
        <taxon>Prolixibacteraceae</taxon>
        <taxon>Maribellus</taxon>
    </lineage>
</organism>
<dbReference type="AlphaFoldDB" id="A0A399SZ34"/>